<reference evidence="5 6" key="1">
    <citation type="journal article" date="2024" name="Nat. Commun.">
        <title>Phylogenomics reveals the evolutionary origins of lichenization in chlorophyte algae.</title>
        <authorList>
            <person name="Puginier C."/>
            <person name="Libourel C."/>
            <person name="Otte J."/>
            <person name="Skaloud P."/>
            <person name="Haon M."/>
            <person name="Grisel S."/>
            <person name="Petersen M."/>
            <person name="Berrin J.G."/>
            <person name="Delaux P.M."/>
            <person name="Dal Grande F."/>
            <person name="Keller J."/>
        </authorList>
    </citation>
    <scope>NUCLEOTIDE SEQUENCE [LARGE SCALE GENOMIC DNA]</scope>
    <source>
        <strain evidence="5 6">SAG 2523</strain>
    </source>
</reference>
<dbReference type="EMBL" id="JALJOV010000360">
    <property type="protein sequence ID" value="KAK9864390.1"/>
    <property type="molecule type" value="Genomic_DNA"/>
</dbReference>
<keyword evidence="2" id="KW-0904">Protein phosphatase</keyword>
<dbReference type="Proteomes" id="UP001485043">
    <property type="component" value="Unassembled WGS sequence"/>
</dbReference>
<proteinExistence type="predicted"/>
<evidence type="ECO:0008006" key="7">
    <source>
        <dbReference type="Google" id="ProtNLM"/>
    </source>
</evidence>
<keyword evidence="1" id="KW-0378">Hydrolase</keyword>
<dbReference type="Pfam" id="PF00782">
    <property type="entry name" value="DSPc"/>
    <property type="match status" value="1"/>
</dbReference>
<evidence type="ECO:0000259" key="4">
    <source>
        <dbReference type="PROSITE" id="PS50056"/>
    </source>
</evidence>
<dbReference type="PANTHER" id="PTHR46377">
    <property type="entry name" value="DUAL SPECIFICITY PROTEIN PHOSPHATASE 19"/>
    <property type="match status" value="1"/>
</dbReference>
<keyword evidence="6" id="KW-1185">Reference proteome</keyword>
<name>A0AAW1T5K7_9CHLO</name>
<evidence type="ECO:0000259" key="3">
    <source>
        <dbReference type="PROSITE" id="PS50054"/>
    </source>
</evidence>
<protein>
    <recommendedName>
        <fullName evidence="7">Protein-tyrosine-phosphatase</fullName>
    </recommendedName>
</protein>
<dbReference type="PROSITE" id="PS50056">
    <property type="entry name" value="TYR_PHOSPHATASE_2"/>
    <property type="match status" value="1"/>
</dbReference>
<evidence type="ECO:0000256" key="2">
    <source>
        <dbReference type="ARBA" id="ARBA00022912"/>
    </source>
</evidence>
<feature type="domain" description="Tyrosine-protein phosphatase" evidence="3">
    <location>
        <begin position="33"/>
        <end position="177"/>
    </location>
</feature>
<dbReference type="AlphaFoldDB" id="A0AAW1T5K7"/>
<evidence type="ECO:0000313" key="6">
    <source>
        <dbReference type="Proteomes" id="UP001485043"/>
    </source>
</evidence>
<dbReference type="PROSITE" id="PS00383">
    <property type="entry name" value="TYR_PHOSPHATASE_1"/>
    <property type="match status" value="1"/>
</dbReference>
<dbReference type="InterPro" id="IPR020422">
    <property type="entry name" value="TYR_PHOSPHATASE_DUAL_dom"/>
</dbReference>
<dbReference type="GO" id="GO:0008579">
    <property type="term" value="F:JUN kinase phosphatase activity"/>
    <property type="evidence" value="ECO:0007669"/>
    <property type="project" value="TreeGrafter"/>
</dbReference>
<dbReference type="InterPro" id="IPR000340">
    <property type="entry name" value="Dual-sp_phosphatase_cat-dom"/>
</dbReference>
<dbReference type="InterPro" id="IPR029021">
    <property type="entry name" value="Prot-tyrosine_phosphatase-like"/>
</dbReference>
<comment type="caution">
    <text evidence="5">The sequence shown here is derived from an EMBL/GenBank/DDBJ whole genome shotgun (WGS) entry which is preliminary data.</text>
</comment>
<organism evidence="5 6">
    <name type="scientific">Apatococcus fuscideae</name>
    <dbReference type="NCBI Taxonomy" id="2026836"/>
    <lineage>
        <taxon>Eukaryota</taxon>
        <taxon>Viridiplantae</taxon>
        <taxon>Chlorophyta</taxon>
        <taxon>core chlorophytes</taxon>
        <taxon>Trebouxiophyceae</taxon>
        <taxon>Chlorellales</taxon>
        <taxon>Chlorellaceae</taxon>
        <taxon>Apatococcus</taxon>
    </lineage>
</organism>
<evidence type="ECO:0000313" key="5">
    <source>
        <dbReference type="EMBL" id="KAK9864390.1"/>
    </source>
</evidence>
<dbReference type="PROSITE" id="PS50054">
    <property type="entry name" value="TYR_PHOSPHATASE_DUAL"/>
    <property type="match status" value="1"/>
</dbReference>
<accession>A0AAW1T5K7</accession>
<gene>
    <name evidence="5" type="ORF">WJX84_007101</name>
</gene>
<dbReference type="SMART" id="SM00195">
    <property type="entry name" value="DSPc"/>
    <property type="match status" value="1"/>
</dbReference>
<feature type="domain" description="Tyrosine specific protein phosphatases" evidence="4">
    <location>
        <begin position="93"/>
        <end position="156"/>
    </location>
</feature>
<dbReference type="SUPFAM" id="SSF52799">
    <property type="entry name" value="(Phosphotyrosine protein) phosphatases II"/>
    <property type="match status" value="1"/>
</dbReference>
<dbReference type="GO" id="GO:0005737">
    <property type="term" value="C:cytoplasm"/>
    <property type="evidence" value="ECO:0007669"/>
    <property type="project" value="TreeGrafter"/>
</dbReference>
<evidence type="ECO:0000256" key="1">
    <source>
        <dbReference type="ARBA" id="ARBA00022801"/>
    </source>
</evidence>
<dbReference type="CDD" id="cd14498">
    <property type="entry name" value="DSP"/>
    <property type="match status" value="1"/>
</dbReference>
<dbReference type="InterPro" id="IPR000387">
    <property type="entry name" value="Tyr_Pase_dom"/>
</dbReference>
<dbReference type="Gene3D" id="3.90.190.10">
    <property type="entry name" value="Protein tyrosine phosphatase superfamily"/>
    <property type="match status" value="1"/>
</dbReference>
<dbReference type="InterPro" id="IPR016130">
    <property type="entry name" value="Tyr_Pase_AS"/>
</dbReference>
<sequence>MQQSNIESSLALTRHNRGGTMVVDYFQPQPYFDANEVSPGLWVGSLPAEQCPLEELQKRSITHVLRCGLLYVPAKHEDTLAYLKLDVVDLPSSDILSLCRDNDTNTFIENARKAGGVLVHCQAGVSRSATVATAYLMCSQHIGSEKALRLIQASRPCVGPNIGFRAQLKALEEECNCDIAKYTGAPGADEHFTPAERAARGREWLNKRSGVDVPKPLPTGVWKPKRISPVLPPAEVLAPDANEGAGRGQ</sequence>
<dbReference type="PANTHER" id="PTHR46377:SF1">
    <property type="entry name" value="DUAL SPECIFICITY PROTEIN PHOSPHATASE 19"/>
    <property type="match status" value="1"/>
</dbReference>